<dbReference type="Gene3D" id="2.170.130.10">
    <property type="entry name" value="TonB-dependent receptor, plug domain"/>
    <property type="match status" value="1"/>
</dbReference>
<dbReference type="PROSITE" id="PS52016">
    <property type="entry name" value="TONB_DEPENDENT_REC_3"/>
    <property type="match status" value="1"/>
</dbReference>
<dbReference type="Gene3D" id="2.40.170.20">
    <property type="entry name" value="TonB-dependent receptor, beta-barrel domain"/>
    <property type="match status" value="1"/>
</dbReference>
<evidence type="ECO:0000256" key="1">
    <source>
        <dbReference type="ARBA" id="ARBA00004571"/>
    </source>
</evidence>
<dbReference type="InterPro" id="IPR037066">
    <property type="entry name" value="Plug_dom_sf"/>
</dbReference>
<feature type="domain" description="TonB-dependent receptor plug" evidence="8">
    <location>
        <begin position="208"/>
        <end position="327"/>
    </location>
</feature>
<evidence type="ECO:0000256" key="6">
    <source>
        <dbReference type="ARBA" id="ARBA00023237"/>
    </source>
</evidence>
<evidence type="ECO:0000256" key="2">
    <source>
        <dbReference type="ARBA" id="ARBA00022448"/>
    </source>
</evidence>
<dbReference type="RefSeq" id="WP_210352317.1">
    <property type="nucleotide sequence ID" value="NZ_JAEQMU010000001.1"/>
</dbReference>
<evidence type="ECO:0000259" key="8">
    <source>
        <dbReference type="Pfam" id="PF07715"/>
    </source>
</evidence>
<dbReference type="InterPro" id="IPR036942">
    <property type="entry name" value="Beta-barrel_TonB_sf"/>
</dbReference>
<dbReference type="EMBL" id="JBHULD010000018">
    <property type="protein sequence ID" value="MFD2556647.1"/>
    <property type="molecule type" value="Genomic_DNA"/>
</dbReference>
<dbReference type="SUPFAM" id="SSF49464">
    <property type="entry name" value="Carboxypeptidase regulatory domain-like"/>
    <property type="match status" value="1"/>
</dbReference>
<name>A0ABW5L9P1_9SPHI</name>
<proteinExistence type="inferred from homology"/>
<dbReference type="Proteomes" id="UP001597440">
    <property type="component" value="Unassembled WGS sequence"/>
</dbReference>
<evidence type="ECO:0000313" key="10">
    <source>
        <dbReference type="Proteomes" id="UP001597440"/>
    </source>
</evidence>
<evidence type="ECO:0000256" key="3">
    <source>
        <dbReference type="ARBA" id="ARBA00022452"/>
    </source>
</evidence>
<dbReference type="SUPFAM" id="SSF56935">
    <property type="entry name" value="Porins"/>
    <property type="match status" value="1"/>
</dbReference>
<gene>
    <name evidence="9" type="ORF">ACFSQW_19790</name>
</gene>
<evidence type="ECO:0000256" key="5">
    <source>
        <dbReference type="ARBA" id="ARBA00023136"/>
    </source>
</evidence>
<dbReference type="NCBIfam" id="TIGR04056">
    <property type="entry name" value="OMP_RagA_SusC"/>
    <property type="match status" value="1"/>
</dbReference>
<dbReference type="InterPro" id="IPR012910">
    <property type="entry name" value="Plug_dom"/>
</dbReference>
<dbReference type="Pfam" id="PF13715">
    <property type="entry name" value="CarbopepD_reg_2"/>
    <property type="match status" value="1"/>
</dbReference>
<evidence type="ECO:0000256" key="7">
    <source>
        <dbReference type="PROSITE-ProRule" id="PRU01360"/>
    </source>
</evidence>
<sequence>MHRIFAKKALVQFALAYFVSIGIPRDVLASTLQSQAVGQRVTVEQLLKKIEQETSYRFVYDKSISDHVVVFSGDLNRPIQEVLTETLTREGLTFQSFGKNLISVSAKRQSQQGRVVHGYVTDEDKKPLTGVSVQLKDAKGPDSNTVTDTQGFFTLVIEGDSPVLRFTYVGYEDYEAKIGDRNSIAVTLISKAKDIEEVVVNGIFSRKKESFTGATSSFTQEEILKVGNQNVIKSLSNLDPSFQLMPNFAAGSDPNQLPDIQLRGQTGLPDLSGEYRTNPNLPLFILDGFETTLQKVVDLDIYRVSRITVLKDAASKAIYGSRAANGVVVIETLKPKQGKLNISYNNNITLEAPDLSSYNLVNAREKLEVERLAGVYTATDPIQQLRLSKTYNENLRAVERGVDTDWLAQPVQNGVGQRHSIRLDGGDDYFQYGVDLLYNKVTGAMKGSGRTVGGGAITLSYRYKNFGFNNLLTINQNKSTNSPYGEFSNFAKLNPYVTPFDNRGQLQKIANSYPGELGSSTESIRVYNPLWNGQIGTKDFTQYTDITNNFSVDWRVMQDLRVNGRFSITKQTNESDRFLPADHTDFANYTEATRKGSYAKGNGKLLDLLGNINVSYLKQLGRHYITGNAGWDLSSNSNTNLGYIVEGFMNENLNFPSLGLQYQEGSKLTGSESLVRDMGGFVSANYSFDDRFLADFSYRLTASSQFGANERVGKFWSTGLGWNLHKEAFVKKLELFDELKLRGSLGYTGSQNFNSFLSLTTFNYYQDNSYLVNNGAFVIALANPDLRWQRKKDLNIGLDLKLFQERTSMTVDYYQSDTDGLLSDVSLPPSAGFNSYKANLGKVKNTGLEVRVNQRIYRNVQNGNYLNMYVTFANNKNTLVEISNGLETFNEKQDEGISNIPVVRYVEGQSLNTIWAVQSLGIDPSTGRELYLTKDGAQTYVWSASDQIAAGNSLPKYYGNIGLDLRLQGWQFNVGLGYRFGGKMYNQTLVDKVENANVLQNVDRRVLLDRWRSPGDVTFFKDIANTEQTQPTTRFVEKLNELTMTSIGLSYELDRLQSVRAIGLSRLRVGLNSNNVFVASSMRIERGTAYPFARAYSFTLQTMF</sequence>
<keyword evidence="2 7" id="KW-0813">Transport</keyword>
<keyword evidence="10" id="KW-1185">Reference proteome</keyword>
<comment type="caution">
    <text evidence="9">The sequence shown here is derived from an EMBL/GenBank/DDBJ whole genome shotgun (WGS) entry which is preliminary data.</text>
</comment>
<protein>
    <submittedName>
        <fullName evidence="9">SusC/RagA family TonB-linked outer membrane protein</fullName>
    </submittedName>
</protein>
<keyword evidence="5 7" id="KW-0472">Membrane</keyword>
<dbReference type="InterPro" id="IPR039426">
    <property type="entry name" value="TonB-dep_rcpt-like"/>
</dbReference>
<evidence type="ECO:0000256" key="4">
    <source>
        <dbReference type="ARBA" id="ARBA00022692"/>
    </source>
</evidence>
<comment type="subcellular location">
    <subcellularLocation>
        <location evidence="1 7">Cell outer membrane</location>
        <topology evidence="1 7">Multi-pass membrane protein</topology>
    </subcellularLocation>
</comment>
<evidence type="ECO:0000313" key="9">
    <source>
        <dbReference type="EMBL" id="MFD2556647.1"/>
    </source>
</evidence>
<dbReference type="InterPro" id="IPR023996">
    <property type="entry name" value="TonB-dep_OMP_SusC/RagA"/>
</dbReference>
<dbReference type="NCBIfam" id="TIGR04057">
    <property type="entry name" value="SusC_RagA_signa"/>
    <property type="match status" value="1"/>
</dbReference>
<reference evidence="10" key="1">
    <citation type="journal article" date="2019" name="Int. J. Syst. Evol. Microbiol.">
        <title>The Global Catalogue of Microorganisms (GCM) 10K type strain sequencing project: providing services to taxonomists for standard genome sequencing and annotation.</title>
        <authorList>
            <consortium name="The Broad Institute Genomics Platform"/>
            <consortium name="The Broad Institute Genome Sequencing Center for Infectious Disease"/>
            <person name="Wu L."/>
            <person name="Ma J."/>
        </authorList>
    </citation>
    <scope>NUCLEOTIDE SEQUENCE [LARGE SCALE GENOMIC DNA]</scope>
    <source>
        <strain evidence="10">KCTC 52298</strain>
    </source>
</reference>
<comment type="similarity">
    <text evidence="7">Belongs to the TonB-dependent receptor family.</text>
</comment>
<organism evidence="9 10">
    <name type="scientific">Sphingobacterium tabacisoli</name>
    <dbReference type="NCBI Taxonomy" id="2044855"/>
    <lineage>
        <taxon>Bacteria</taxon>
        <taxon>Pseudomonadati</taxon>
        <taxon>Bacteroidota</taxon>
        <taxon>Sphingobacteriia</taxon>
        <taxon>Sphingobacteriales</taxon>
        <taxon>Sphingobacteriaceae</taxon>
        <taxon>Sphingobacterium</taxon>
    </lineage>
</organism>
<keyword evidence="3 7" id="KW-1134">Transmembrane beta strand</keyword>
<keyword evidence="4 7" id="KW-0812">Transmembrane</keyword>
<dbReference type="Gene3D" id="2.60.40.1120">
    <property type="entry name" value="Carboxypeptidase-like, regulatory domain"/>
    <property type="match status" value="1"/>
</dbReference>
<accession>A0ABW5L9P1</accession>
<dbReference type="InterPro" id="IPR023997">
    <property type="entry name" value="TonB-dep_OMP_SusC/RagA_CS"/>
</dbReference>
<keyword evidence="6 7" id="KW-0998">Cell outer membrane</keyword>
<dbReference type="InterPro" id="IPR008969">
    <property type="entry name" value="CarboxyPept-like_regulatory"/>
</dbReference>
<dbReference type="Pfam" id="PF07715">
    <property type="entry name" value="Plug"/>
    <property type="match status" value="1"/>
</dbReference>